<accession>A0AAV2ZEK1</accession>
<evidence type="ECO:0000256" key="1">
    <source>
        <dbReference type="SAM" id="Phobius"/>
    </source>
</evidence>
<dbReference type="AlphaFoldDB" id="A0AAV2ZEK1"/>
<dbReference type="InterPro" id="IPR009305">
    <property type="entry name" value="Mpo1-like"/>
</dbReference>
<dbReference type="Pfam" id="PF06127">
    <property type="entry name" value="Mpo1-like"/>
    <property type="match status" value="1"/>
</dbReference>
<reference evidence="2" key="1">
    <citation type="submission" date="2022-11" db="EMBL/GenBank/DDBJ databases">
        <authorList>
            <person name="Morgan W.R."/>
            <person name="Tartar A."/>
        </authorList>
    </citation>
    <scope>NUCLEOTIDE SEQUENCE</scope>
    <source>
        <strain evidence="2">ARSEF 373</strain>
    </source>
</reference>
<gene>
    <name evidence="2" type="ORF">N0F65_012219</name>
</gene>
<keyword evidence="1" id="KW-0472">Membrane</keyword>
<reference evidence="2" key="2">
    <citation type="journal article" date="2023" name="Microbiol Resour">
        <title>Decontamination and Annotation of the Draft Genome Sequence of the Oomycete Lagenidium giganteum ARSEF 373.</title>
        <authorList>
            <person name="Morgan W.R."/>
            <person name="Tartar A."/>
        </authorList>
    </citation>
    <scope>NUCLEOTIDE SEQUENCE</scope>
    <source>
        <strain evidence="2">ARSEF 373</strain>
    </source>
</reference>
<organism evidence="2 3">
    <name type="scientific">Lagenidium giganteum</name>
    <dbReference type="NCBI Taxonomy" id="4803"/>
    <lineage>
        <taxon>Eukaryota</taxon>
        <taxon>Sar</taxon>
        <taxon>Stramenopiles</taxon>
        <taxon>Oomycota</taxon>
        <taxon>Peronosporomycetes</taxon>
        <taxon>Pythiales</taxon>
        <taxon>Pythiaceae</taxon>
    </lineage>
</organism>
<protein>
    <recommendedName>
        <fullName evidence="4">Transmembrane protein</fullName>
    </recommendedName>
</protein>
<feature type="transmembrane region" description="Helical" evidence="1">
    <location>
        <begin position="69"/>
        <end position="90"/>
    </location>
</feature>
<keyword evidence="3" id="KW-1185">Reference proteome</keyword>
<feature type="transmembrane region" description="Helical" evidence="1">
    <location>
        <begin position="135"/>
        <end position="153"/>
    </location>
</feature>
<dbReference type="Proteomes" id="UP001146120">
    <property type="component" value="Unassembled WGS sequence"/>
</dbReference>
<keyword evidence="1" id="KW-1133">Transmembrane helix</keyword>
<evidence type="ECO:0008006" key="4">
    <source>
        <dbReference type="Google" id="ProtNLM"/>
    </source>
</evidence>
<dbReference type="PANTHER" id="PTHR34205:SF2">
    <property type="entry name" value="DUF962 DOMAIN-CONTAINING PROTEIN"/>
    <property type="match status" value="1"/>
</dbReference>
<proteinExistence type="predicted"/>
<dbReference type="EMBL" id="DAKRPA010000006">
    <property type="protein sequence ID" value="DBA04636.1"/>
    <property type="molecule type" value="Genomic_DNA"/>
</dbReference>
<name>A0AAV2ZEK1_9STRA</name>
<feature type="transmembrane region" description="Helical" evidence="1">
    <location>
        <begin position="12"/>
        <end position="31"/>
    </location>
</feature>
<keyword evidence="1" id="KW-0812">Transmembrane</keyword>
<evidence type="ECO:0000313" key="3">
    <source>
        <dbReference type="Proteomes" id="UP001146120"/>
    </source>
</evidence>
<evidence type="ECO:0000313" key="2">
    <source>
        <dbReference type="EMBL" id="DBA04636.1"/>
    </source>
</evidence>
<dbReference type="PANTHER" id="PTHR34205">
    <property type="entry name" value="TRANSMEMBRANE PROTEIN"/>
    <property type="match status" value="1"/>
</dbReference>
<comment type="caution">
    <text evidence="2">The sequence shown here is derived from an EMBL/GenBank/DDBJ whole genome shotgun (WGS) entry which is preliminary data.</text>
</comment>
<sequence>MAMTKSGHRASRWLLANALVVGLLAGTPYIIDNLPKAPYPPSQLKPYDSLAAFRPHYQREHQNSTSVNLHVIGTSLVVLLALMHPELILGGIAAVRCGQIAFMLSRHQNHGLAEFLAMLTAYLGTVRLVRGSLRTAVLTLIVGYAFAWVGHFFHEMNRPATFIYPTFSLMCDFLMWAERVTGISINVG</sequence>